<evidence type="ECO:0000256" key="4">
    <source>
        <dbReference type="ARBA" id="ARBA00022827"/>
    </source>
</evidence>
<dbReference type="OMA" id="KEAYPLW"/>
<evidence type="ECO:0000256" key="2">
    <source>
        <dbReference type="ARBA" id="ARBA00010989"/>
    </source>
</evidence>
<dbReference type="InterPro" id="IPR006076">
    <property type="entry name" value="FAD-dep_OxRdtase"/>
</dbReference>
<gene>
    <name evidence="7" type="ORF">TCAL_03083</name>
</gene>
<comment type="similarity">
    <text evidence="2">Belongs to the MSOX/MTOX family.</text>
</comment>
<evidence type="ECO:0000313" key="7">
    <source>
        <dbReference type="EMBL" id="TRY67174.1"/>
    </source>
</evidence>
<dbReference type="Gene3D" id="3.30.9.10">
    <property type="entry name" value="D-Amino Acid Oxidase, subunit A, domain 2"/>
    <property type="match status" value="2"/>
</dbReference>
<keyword evidence="4" id="KW-0274">FAD</keyword>
<evidence type="ECO:0000259" key="6">
    <source>
        <dbReference type="Pfam" id="PF01266"/>
    </source>
</evidence>
<dbReference type="Gene3D" id="3.50.50.60">
    <property type="entry name" value="FAD/NAD(P)-binding domain"/>
    <property type="match status" value="2"/>
</dbReference>
<dbReference type="GO" id="GO:0033514">
    <property type="term" value="P:L-lysine catabolic process to acetyl-CoA via L-pipecolate"/>
    <property type="evidence" value="ECO:0007669"/>
    <property type="project" value="TreeGrafter"/>
</dbReference>
<dbReference type="Proteomes" id="UP000318571">
    <property type="component" value="Chromosome 4"/>
</dbReference>
<dbReference type="InterPro" id="IPR036188">
    <property type="entry name" value="FAD/NAD-bd_sf"/>
</dbReference>
<dbReference type="SUPFAM" id="SSF51905">
    <property type="entry name" value="FAD/NAD(P)-binding domain"/>
    <property type="match status" value="2"/>
</dbReference>
<dbReference type="InterPro" id="IPR045170">
    <property type="entry name" value="MTOX"/>
</dbReference>
<dbReference type="PANTHER" id="PTHR10961">
    <property type="entry name" value="PEROXISOMAL SARCOSINE OXIDASE"/>
    <property type="match status" value="1"/>
</dbReference>
<dbReference type="SUPFAM" id="SSF54373">
    <property type="entry name" value="FAD-linked reductases, C-terminal domain"/>
    <property type="match status" value="2"/>
</dbReference>
<dbReference type="GO" id="GO:0050031">
    <property type="term" value="F:L-pipecolate oxidase activity"/>
    <property type="evidence" value="ECO:0007669"/>
    <property type="project" value="TreeGrafter"/>
</dbReference>
<dbReference type="GO" id="GO:0008115">
    <property type="term" value="F:sarcosine oxidase activity"/>
    <property type="evidence" value="ECO:0007669"/>
    <property type="project" value="TreeGrafter"/>
</dbReference>
<evidence type="ECO:0000256" key="5">
    <source>
        <dbReference type="ARBA" id="ARBA00023002"/>
    </source>
</evidence>
<organism evidence="7 8">
    <name type="scientific">Tigriopus californicus</name>
    <name type="common">Marine copepod</name>
    <dbReference type="NCBI Taxonomy" id="6832"/>
    <lineage>
        <taxon>Eukaryota</taxon>
        <taxon>Metazoa</taxon>
        <taxon>Ecdysozoa</taxon>
        <taxon>Arthropoda</taxon>
        <taxon>Crustacea</taxon>
        <taxon>Multicrustacea</taxon>
        <taxon>Hexanauplia</taxon>
        <taxon>Copepoda</taxon>
        <taxon>Harpacticoida</taxon>
        <taxon>Harpacticidae</taxon>
        <taxon>Tigriopus</taxon>
    </lineage>
</organism>
<keyword evidence="8" id="KW-1185">Reference proteome</keyword>
<accession>A0A553NP20</accession>
<feature type="domain" description="FAD dependent oxidoreductase" evidence="6">
    <location>
        <begin position="5"/>
        <end position="308"/>
    </location>
</feature>
<dbReference type="GO" id="GO:0005777">
    <property type="term" value="C:peroxisome"/>
    <property type="evidence" value="ECO:0007669"/>
    <property type="project" value="TreeGrafter"/>
</dbReference>
<keyword evidence="5" id="KW-0560">Oxidoreductase</keyword>
<evidence type="ECO:0000256" key="3">
    <source>
        <dbReference type="ARBA" id="ARBA00022630"/>
    </source>
</evidence>
<sequence length="633" mass="71116">MSFFDYIVVGAGINGTWAAAHLAKREHSVVLLEKFPLPHSRGSSHGASRIIRKVYPQPFFNDMMGPAYQQWHELEQECGEKFITSNGLLVFGTETGDTLKGMIGTFERSNNRDKCQVMGNDSLQRSYPMANFEPSAFGILDEEAGSIKADKSLKASIDHAKRHGVQVVDNYSVDGIISHSGLVRVQGGSMNNRKEFVGRGLVICPGPWAMDLLKILKFPLPLEAQRVPVYYFKYKDFLPCVFIYDSNGDYFYGIPENEYPGLLKLGSHEGIPTLADSRDQVDCSAIKKKVIEFIKRTFPGVDPKPAVEEVCMYTFPLPHSRGSSHGQSRIIRKAYRQPFFNEMMHSAYQQWHDLEEKVGMELMVPMGLLCFGDNSEYITSTIQTLKNAKRSSKVEFYDKLELEAAFPDINFLGDKRAAVQLGVTIKDSIEFTNLEWVGDNLVRIEGKGPGGISRFEAKGVVLCAGPWSMKVLEKIGMPVKMKAWKIPVTYFPCAQFMSKTFVYDNGVDHFYGVPDLEYPGLVKICRHIGDDTDPDERDHCDSTLTKAKVIDFVTRTFPTVDPRPVIEESCLYTMSPDDVPVLDRHPKFRNIVVGCGFSGTGFKLGPVTGEILALLVTDGNPIYDLRPFRYNRF</sequence>
<keyword evidence="3" id="KW-0285">Flavoprotein</keyword>
<dbReference type="PANTHER" id="PTHR10961:SF46">
    <property type="entry name" value="PEROXISOMAL SARCOSINE OXIDASE"/>
    <property type="match status" value="1"/>
</dbReference>
<evidence type="ECO:0000313" key="8">
    <source>
        <dbReference type="Proteomes" id="UP000318571"/>
    </source>
</evidence>
<comment type="cofactor">
    <cofactor evidence="1">
        <name>FAD</name>
        <dbReference type="ChEBI" id="CHEBI:57692"/>
    </cofactor>
</comment>
<evidence type="ECO:0000256" key="1">
    <source>
        <dbReference type="ARBA" id="ARBA00001974"/>
    </source>
</evidence>
<proteinExistence type="inferred from homology"/>
<dbReference type="GO" id="GO:0050660">
    <property type="term" value="F:flavin adenine dinucleotide binding"/>
    <property type="evidence" value="ECO:0007669"/>
    <property type="project" value="InterPro"/>
</dbReference>
<feature type="domain" description="FAD dependent oxidoreductase" evidence="6">
    <location>
        <begin position="416"/>
        <end position="613"/>
    </location>
</feature>
<dbReference type="STRING" id="6832.A0A553NP20"/>
<reference evidence="7 8" key="1">
    <citation type="journal article" date="2018" name="Nat. Ecol. Evol.">
        <title>Genomic signatures of mitonuclear coevolution across populations of Tigriopus californicus.</title>
        <authorList>
            <person name="Barreto F.S."/>
            <person name="Watson E.T."/>
            <person name="Lima T.G."/>
            <person name="Willett C.S."/>
            <person name="Edmands S."/>
            <person name="Li W."/>
            <person name="Burton R.S."/>
        </authorList>
    </citation>
    <scope>NUCLEOTIDE SEQUENCE [LARGE SCALE GENOMIC DNA]</scope>
    <source>
        <strain evidence="7 8">San Diego</strain>
    </source>
</reference>
<dbReference type="EMBL" id="VCGU01000011">
    <property type="protein sequence ID" value="TRY67174.1"/>
    <property type="molecule type" value="Genomic_DNA"/>
</dbReference>
<comment type="caution">
    <text evidence="7">The sequence shown here is derived from an EMBL/GenBank/DDBJ whole genome shotgun (WGS) entry which is preliminary data.</text>
</comment>
<protein>
    <recommendedName>
        <fullName evidence="6">FAD dependent oxidoreductase domain-containing protein</fullName>
    </recommendedName>
</protein>
<name>A0A553NP20_TIGCA</name>
<dbReference type="AlphaFoldDB" id="A0A553NP20"/>
<dbReference type="Pfam" id="PF01266">
    <property type="entry name" value="DAO"/>
    <property type="match status" value="2"/>
</dbReference>